<keyword evidence="6" id="KW-0227">DNA damage</keyword>
<keyword evidence="12" id="KW-0238">DNA-binding</keyword>
<name>A0A554JDI4_9BACT</name>
<keyword evidence="10" id="KW-0067">ATP-binding</keyword>
<keyword evidence="7" id="KW-0228">DNA excision</keyword>
<keyword evidence="4" id="KW-0677">Repeat</keyword>
<keyword evidence="11" id="KW-0267">Excision nuclease</keyword>
<evidence type="ECO:0000313" key="20">
    <source>
        <dbReference type="Proteomes" id="UP000316253"/>
    </source>
</evidence>
<organism evidence="19 20">
    <name type="scientific">Candidatus Berkelbacteria bacterium Gr01-1014_85</name>
    <dbReference type="NCBI Taxonomy" id="2017150"/>
    <lineage>
        <taxon>Bacteria</taxon>
        <taxon>Candidatus Berkelbacteria</taxon>
    </lineage>
</organism>
<dbReference type="InterPro" id="IPR017871">
    <property type="entry name" value="ABC_transporter-like_CS"/>
</dbReference>
<dbReference type="CDD" id="cd03271">
    <property type="entry name" value="ABC_UvrA_II"/>
    <property type="match status" value="1"/>
</dbReference>
<evidence type="ECO:0000256" key="1">
    <source>
        <dbReference type="ARBA" id="ARBA00004496"/>
    </source>
</evidence>
<proteinExistence type="inferred from homology"/>
<dbReference type="PROSITE" id="PS00211">
    <property type="entry name" value="ABC_TRANSPORTER_1"/>
    <property type="match status" value="2"/>
</dbReference>
<sequence length="1000" mass="111152">MSDFIKIRGAKQHNLKNIDLELPRQSLIVFTGLSGSGKSSLAFDTIYAEGQRRYIESLSAYARQFLGQMERPEVESIEGLSPAISIDQKGVSRNPRSTVATVTEIYDYFRLLYARIGVAYCPNDGQRIVRLTTDEIVNQLFRQSEQELKKTGQDSLWLTLYAPIAIERKGEFHQILYDLYSEGYTQARVDGQFVHLRDKVELGRYQQHNIDIVIDEMAIPVEYTNQSDLDEQMTRLTEAVETATQLTKRFQLNSIQYSFGERETATLHTVSTEYTCHLCGYSLGEVNPRLFSFNSPVGACPDCHGLGVLSEFDPELLVPDQSLSIMQGGIMPDHYSQDKNNYYSTLINSIANHFNIRLDQRIKDLPAGELETILHGRGREKIAVRFIGSKLNSHFSLWFDGLINLLKRRHESTGSESIREELNLYMSQRPCESCQGHRLRQQALAIKLGSNMGDTASPADLSISELTQLSVDQAILFFGQLKLTDRQRLIAEAILREINNRLSFLANVGLNYLNLERRAGTLSGGEAQRIRLASQIGSGLAGVLYVLDEPTIGLHQRDNARLIQTLVSLRDLGNTIIVVEHDEETIRAADHIVDIGPAAGVHGGQLLHSGPLGSLLPKEQSSTANYLSRRLTIALPERRRRQTADLITIEGATEHNLKNLTVSFPIKNFIAVTGVSGSGKSTLVNDILFKAVSQKINRNHQRSGKHRQITGLKLIDKIIGIDQSPIGRTPRSNPATYTGAFTPIRELLAATDEARIRGYAPGRFSFNVSGGRCEACQGNGTVTIEMHFLPDLEVMCEICKGRRYNRETLEVKYQELSIADILDLTIDQALERFVDFPAIADKLASLQSVGLGYIKLGQSATTLSGGEAQRVKLATELAKRPTGHTLYILDEPTTGLHFADIAQLLIVLNRLVDRGNTVVVIEHNLDVIKTADYIIDLGPEGGEHGGQLVAAGTPEEVAKVSKSLTGQYLVPLLQEHKQTLSRSRQADSQRLASPNLYNKK</sequence>
<reference evidence="19 20" key="1">
    <citation type="submission" date="2017-08" db="EMBL/GenBank/DDBJ databases">
        <title>Mechanisms for carbon and nitrogen cycling indicate functional differentiation within the Candidate Phyla Radiation.</title>
        <authorList>
            <person name="Danczak R.E."/>
            <person name="Johnston M.D."/>
            <person name="Kenah C."/>
            <person name="Slattery M."/>
            <person name="Wrighton K.C."/>
            <person name="Wilkins M.J."/>
        </authorList>
    </citation>
    <scope>NUCLEOTIDE SEQUENCE [LARGE SCALE GENOMIC DNA]</scope>
    <source>
        <strain evidence="19">Gr01-1014_85</strain>
    </source>
</reference>
<dbReference type="SUPFAM" id="SSF52540">
    <property type="entry name" value="P-loop containing nucleoside triphosphate hydrolases"/>
    <property type="match status" value="2"/>
</dbReference>
<evidence type="ECO:0000259" key="18">
    <source>
        <dbReference type="PROSITE" id="PS50893"/>
    </source>
</evidence>
<dbReference type="InterPro" id="IPR004602">
    <property type="entry name" value="UvrA"/>
</dbReference>
<evidence type="ECO:0000313" key="19">
    <source>
        <dbReference type="EMBL" id="TSC66452.1"/>
    </source>
</evidence>
<feature type="region of interest" description="Disordered" evidence="17">
    <location>
        <begin position="980"/>
        <end position="1000"/>
    </location>
</feature>
<dbReference type="GO" id="GO:0009380">
    <property type="term" value="C:excinuclease repair complex"/>
    <property type="evidence" value="ECO:0007669"/>
    <property type="project" value="InterPro"/>
</dbReference>
<dbReference type="GO" id="GO:0003677">
    <property type="term" value="F:DNA binding"/>
    <property type="evidence" value="ECO:0007669"/>
    <property type="project" value="UniProtKB-KW"/>
</dbReference>
<feature type="domain" description="ABC transporter" evidence="18">
    <location>
        <begin position="641"/>
        <end position="970"/>
    </location>
</feature>
<dbReference type="Gene3D" id="1.10.8.280">
    <property type="entry name" value="ABC transporter ATPase domain-like"/>
    <property type="match status" value="1"/>
</dbReference>
<dbReference type="NCBIfam" id="TIGR00630">
    <property type="entry name" value="uvra"/>
    <property type="match status" value="1"/>
</dbReference>
<evidence type="ECO:0000256" key="15">
    <source>
        <dbReference type="ARBA" id="ARBA00039316"/>
    </source>
</evidence>
<keyword evidence="2" id="KW-0963">Cytoplasm</keyword>
<comment type="caution">
    <text evidence="19">The sequence shown here is derived from an EMBL/GenBank/DDBJ whole genome shotgun (WGS) entry which is preliminary data.</text>
</comment>
<evidence type="ECO:0000256" key="13">
    <source>
        <dbReference type="ARBA" id="ARBA00023204"/>
    </source>
</evidence>
<evidence type="ECO:0000256" key="2">
    <source>
        <dbReference type="ARBA" id="ARBA00022490"/>
    </source>
</evidence>
<accession>A0A554JDI4</accession>
<keyword evidence="9" id="KW-0862">Zinc</keyword>
<evidence type="ECO:0000256" key="4">
    <source>
        <dbReference type="ARBA" id="ARBA00022737"/>
    </source>
</evidence>
<evidence type="ECO:0000256" key="17">
    <source>
        <dbReference type="SAM" id="MobiDB-lite"/>
    </source>
</evidence>
<dbReference type="InterPro" id="IPR041552">
    <property type="entry name" value="UvrA_DNA-bd"/>
</dbReference>
<dbReference type="Gene3D" id="3.40.50.300">
    <property type="entry name" value="P-loop containing nucleotide triphosphate hydrolases"/>
    <property type="match status" value="2"/>
</dbReference>
<dbReference type="GO" id="GO:0005524">
    <property type="term" value="F:ATP binding"/>
    <property type="evidence" value="ECO:0007669"/>
    <property type="project" value="UniProtKB-KW"/>
</dbReference>
<keyword evidence="8" id="KW-0863">Zinc-finger</keyword>
<dbReference type="InterPro" id="IPR013815">
    <property type="entry name" value="ATP_grasp_subdomain_1"/>
</dbReference>
<keyword evidence="5" id="KW-0547">Nucleotide-binding</keyword>
<evidence type="ECO:0000256" key="7">
    <source>
        <dbReference type="ARBA" id="ARBA00022769"/>
    </source>
</evidence>
<dbReference type="InterPro" id="IPR027417">
    <property type="entry name" value="P-loop_NTPase"/>
</dbReference>
<dbReference type="GO" id="GO:0006289">
    <property type="term" value="P:nucleotide-excision repair"/>
    <property type="evidence" value="ECO:0007669"/>
    <property type="project" value="InterPro"/>
</dbReference>
<dbReference type="PROSITE" id="PS50893">
    <property type="entry name" value="ABC_TRANSPORTER_2"/>
    <property type="match status" value="1"/>
</dbReference>
<dbReference type="Pfam" id="PF17755">
    <property type="entry name" value="UvrA_DNA-bind"/>
    <property type="match status" value="1"/>
</dbReference>
<evidence type="ECO:0000256" key="16">
    <source>
        <dbReference type="ARBA" id="ARBA00042156"/>
    </source>
</evidence>
<evidence type="ECO:0000256" key="10">
    <source>
        <dbReference type="ARBA" id="ARBA00022840"/>
    </source>
</evidence>
<dbReference type="GO" id="GO:0005737">
    <property type="term" value="C:cytoplasm"/>
    <property type="evidence" value="ECO:0007669"/>
    <property type="project" value="UniProtKB-SubCell"/>
</dbReference>
<dbReference type="GO" id="GO:0004518">
    <property type="term" value="F:nuclease activity"/>
    <property type="evidence" value="ECO:0007669"/>
    <property type="project" value="UniProtKB-KW"/>
</dbReference>
<dbReference type="SMART" id="SM00382">
    <property type="entry name" value="AAA"/>
    <property type="match status" value="2"/>
</dbReference>
<evidence type="ECO:0000256" key="14">
    <source>
        <dbReference type="ARBA" id="ARBA00038000"/>
    </source>
</evidence>
<dbReference type="NCBIfam" id="NF001503">
    <property type="entry name" value="PRK00349.1"/>
    <property type="match status" value="1"/>
</dbReference>
<evidence type="ECO:0000256" key="8">
    <source>
        <dbReference type="ARBA" id="ARBA00022771"/>
    </source>
</evidence>
<dbReference type="GO" id="GO:0008270">
    <property type="term" value="F:zinc ion binding"/>
    <property type="evidence" value="ECO:0007669"/>
    <property type="project" value="UniProtKB-KW"/>
</dbReference>
<evidence type="ECO:0000256" key="5">
    <source>
        <dbReference type="ARBA" id="ARBA00022741"/>
    </source>
</evidence>
<evidence type="ECO:0000256" key="12">
    <source>
        <dbReference type="ARBA" id="ARBA00023125"/>
    </source>
</evidence>
<dbReference type="EMBL" id="VMFD01000006">
    <property type="protein sequence ID" value="TSC66452.1"/>
    <property type="molecule type" value="Genomic_DNA"/>
</dbReference>
<protein>
    <recommendedName>
        <fullName evidence="15">UvrABC system protein A</fullName>
    </recommendedName>
    <alternativeName>
        <fullName evidence="16">Excinuclease ABC subunit A</fullName>
    </alternativeName>
</protein>
<dbReference type="Proteomes" id="UP000316253">
    <property type="component" value="Unassembled WGS sequence"/>
</dbReference>
<evidence type="ECO:0000256" key="6">
    <source>
        <dbReference type="ARBA" id="ARBA00022763"/>
    </source>
</evidence>
<dbReference type="PANTHER" id="PTHR43152">
    <property type="entry name" value="UVRABC SYSTEM PROTEIN A"/>
    <property type="match status" value="1"/>
</dbReference>
<dbReference type="InterPro" id="IPR003593">
    <property type="entry name" value="AAA+_ATPase"/>
</dbReference>
<dbReference type="AlphaFoldDB" id="A0A554JDI4"/>
<gene>
    <name evidence="19" type="ORF">CEO22_94</name>
</gene>
<dbReference type="Gene3D" id="3.30.1490.20">
    <property type="entry name" value="ATP-grasp fold, A domain"/>
    <property type="match status" value="1"/>
</dbReference>
<comment type="similarity">
    <text evidence="14">Belongs to the ABC transporter superfamily. UvrA family.</text>
</comment>
<evidence type="ECO:0000256" key="9">
    <source>
        <dbReference type="ARBA" id="ARBA00022833"/>
    </source>
</evidence>
<dbReference type="InterPro" id="IPR041102">
    <property type="entry name" value="UvrA_inter"/>
</dbReference>
<dbReference type="GO" id="GO:0016887">
    <property type="term" value="F:ATP hydrolysis activity"/>
    <property type="evidence" value="ECO:0007669"/>
    <property type="project" value="InterPro"/>
</dbReference>
<comment type="subcellular location">
    <subcellularLocation>
        <location evidence="1">Cytoplasm</location>
    </subcellularLocation>
</comment>
<dbReference type="Pfam" id="PF17760">
    <property type="entry name" value="UvrA_inter"/>
    <property type="match status" value="1"/>
</dbReference>
<keyword evidence="13" id="KW-0234">DNA repair</keyword>
<evidence type="ECO:0000256" key="3">
    <source>
        <dbReference type="ARBA" id="ARBA00022723"/>
    </source>
</evidence>
<evidence type="ECO:0000256" key="11">
    <source>
        <dbReference type="ARBA" id="ARBA00022881"/>
    </source>
</evidence>
<dbReference type="InterPro" id="IPR003439">
    <property type="entry name" value="ABC_transporter-like_ATP-bd"/>
</dbReference>
<dbReference type="PANTHER" id="PTHR43152:SF3">
    <property type="entry name" value="UVRABC SYSTEM PROTEIN A"/>
    <property type="match status" value="1"/>
</dbReference>
<dbReference type="Gene3D" id="1.20.1580.10">
    <property type="entry name" value="ABC transporter ATPase like domain"/>
    <property type="match status" value="2"/>
</dbReference>
<keyword evidence="3" id="KW-0479">Metal-binding</keyword>